<feature type="domain" description="FAD-binding FR-type" evidence="2">
    <location>
        <begin position="1"/>
        <end position="103"/>
    </location>
</feature>
<dbReference type="InterPro" id="IPR017938">
    <property type="entry name" value="Riboflavin_synthase-like_b-brl"/>
</dbReference>
<dbReference type="InterPro" id="IPR017927">
    <property type="entry name" value="FAD-bd_FR_type"/>
</dbReference>
<organism evidence="3 4">
    <name type="scientific">Haloarcula saliterrae</name>
    <dbReference type="NCBI Taxonomy" id="2950534"/>
    <lineage>
        <taxon>Archaea</taxon>
        <taxon>Methanobacteriati</taxon>
        <taxon>Methanobacteriota</taxon>
        <taxon>Stenosarchaea group</taxon>
        <taxon>Halobacteria</taxon>
        <taxon>Halobacteriales</taxon>
        <taxon>Haloarculaceae</taxon>
        <taxon>Haloarcula</taxon>
    </lineage>
</organism>
<dbReference type="PROSITE" id="PS51384">
    <property type="entry name" value="FAD_FR"/>
    <property type="match status" value="1"/>
</dbReference>
<dbReference type="SUPFAM" id="SSF52343">
    <property type="entry name" value="Ferredoxin reductase-like, C-terminal NADP-linked domain"/>
    <property type="match status" value="1"/>
</dbReference>
<dbReference type="PRINTS" id="PR00410">
    <property type="entry name" value="PHEHYDRXLASE"/>
</dbReference>
<dbReference type="EMBL" id="JAMQON010000001">
    <property type="protein sequence ID" value="MDS0258170.1"/>
    <property type="molecule type" value="Genomic_DNA"/>
</dbReference>
<dbReference type="InterPro" id="IPR001433">
    <property type="entry name" value="OxRdtase_FAD/NAD-bd"/>
</dbReference>
<evidence type="ECO:0000313" key="4">
    <source>
        <dbReference type="Proteomes" id="UP001259659"/>
    </source>
</evidence>
<dbReference type="InterPro" id="IPR008333">
    <property type="entry name" value="Cbr1-like_FAD-bd_dom"/>
</dbReference>
<dbReference type="Gene3D" id="3.40.50.80">
    <property type="entry name" value="Nucleotide-binding domain of ferredoxin-NADP reductase (FNR) module"/>
    <property type="match status" value="1"/>
</dbReference>
<dbReference type="RefSeq" id="WP_310917729.1">
    <property type="nucleotide sequence ID" value="NZ_JAMQON010000001.1"/>
</dbReference>
<evidence type="ECO:0000259" key="2">
    <source>
        <dbReference type="PROSITE" id="PS51384"/>
    </source>
</evidence>
<dbReference type="Pfam" id="PF00970">
    <property type="entry name" value="FAD_binding_6"/>
    <property type="match status" value="1"/>
</dbReference>
<dbReference type="Gene3D" id="2.40.30.10">
    <property type="entry name" value="Translation factors"/>
    <property type="match status" value="1"/>
</dbReference>
<dbReference type="InterPro" id="IPR050415">
    <property type="entry name" value="MRET"/>
</dbReference>
<reference evidence="3 4" key="1">
    <citation type="submission" date="2022-06" db="EMBL/GenBank/DDBJ databases">
        <title>Haloarcula sp. a new haloarchaeum isolate from saline soil.</title>
        <authorList>
            <person name="Strakova D."/>
            <person name="Galisteo C."/>
            <person name="Sanchez-Porro C."/>
            <person name="Ventosa A."/>
        </authorList>
    </citation>
    <scope>NUCLEOTIDE SEQUENCE [LARGE SCALE GENOMIC DNA]</scope>
    <source>
        <strain evidence="3 4">S1CR25-12</strain>
    </source>
</reference>
<dbReference type="InterPro" id="IPR001709">
    <property type="entry name" value="Flavoprot_Pyr_Nucl_cyt_Rdtase"/>
</dbReference>
<dbReference type="Proteomes" id="UP001259659">
    <property type="component" value="Unassembled WGS sequence"/>
</dbReference>
<sequence>MTYTATVLDRYPLTPRVSGFRLRVPGHTFDHRPGQHTTVRFDSGDERVVRPYTPTNLPGTEQLTLAIKRYDDGLASSYVHTTRPGDQITIGELEGNLGLADKDRDVAFLATGTGLTPMLAMLRQYVREGTGEATLLFGERDEESLIHRGTLNELAAMHPEVDVAFTLSDPNWEWTGRAGYVQDHLDTLFDDFEETDFYVCGVPGMVVDTTDRLGELGAPDERIHSEGWEQDAAGEG</sequence>
<keyword evidence="4" id="KW-1185">Reference proteome</keyword>
<gene>
    <name evidence="3" type="ORF">NDI56_01960</name>
</gene>
<accession>A0ABU2F8X5</accession>
<protein>
    <submittedName>
        <fullName evidence="3">FAD-binding oxidoreductase</fullName>
    </submittedName>
</protein>
<evidence type="ECO:0000313" key="3">
    <source>
        <dbReference type="EMBL" id="MDS0258170.1"/>
    </source>
</evidence>
<feature type="compositionally biased region" description="Basic and acidic residues" evidence="1">
    <location>
        <begin position="217"/>
        <end position="227"/>
    </location>
</feature>
<dbReference type="SUPFAM" id="SSF63380">
    <property type="entry name" value="Riboflavin synthase domain-like"/>
    <property type="match status" value="1"/>
</dbReference>
<proteinExistence type="predicted"/>
<dbReference type="PANTHER" id="PTHR47354:SF5">
    <property type="entry name" value="PROTEIN RFBI"/>
    <property type="match status" value="1"/>
</dbReference>
<dbReference type="PRINTS" id="PR00371">
    <property type="entry name" value="FPNCR"/>
</dbReference>
<dbReference type="Pfam" id="PF00175">
    <property type="entry name" value="NAD_binding_1"/>
    <property type="match status" value="1"/>
</dbReference>
<feature type="region of interest" description="Disordered" evidence="1">
    <location>
        <begin position="217"/>
        <end position="236"/>
    </location>
</feature>
<evidence type="ECO:0000256" key="1">
    <source>
        <dbReference type="SAM" id="MobiDB-lite"/>
    </source>
</evidence>
<dbReference type="PANTHER" id="PTHR47354">
    <property type="entry name" value="NADH OXIDOREDUCTASE HCR"/>
    <property type="match status" value="1"/>
</dbReference>
<dbReference type="InterPro" id="IPR039261">
    <property type="entry name" value="FNR_nucleotide-bd"/>
</dbReference>
<name>A0ABU2F8X5_9EURY</name>
<comment type="caution">
    <text evidence="3">The sequence shown here is derived from an EMBL/GenBank/DDBJ whole genome shotgun (WGS) entry which is preliminary data.</text>
</comment>